<sequence length="224" mass="25207">MKKFLVAAALFVTSMATQSAMAQDCTAELVARNGRVLDTFFAYDYNYNQACREALSRCHFEQNRRSYDRVVRNASCQVAYTRPDPRPRKETCSFNLVNTNNGRIVDTFTAQGNTQMRACEKADNKCFDARYEKNNPWKFTCEKIRGGRPGPGPGPRPTPIVTKFCSFDRIANGRFGGRVVQTYTSSARGPRGTGVQARACSEARSQCARDARISGRRDTCMKRF</sequence>
<feature type="signal peptide" evidence="1">
    <location>
        <begin position="1"/>
        <end position="22"/>
    </location>
</feature>
<dbReference type="Proteomes" id="UP000443582">
    <property type="component" value="Unassembled WGS sequence"/>
</dbReference>
<evidence type="ECO:0000313" key="2">
    <source>
        <dbReference type="EMBL" id="RZF20565.1"/>
    </source>
</evidence>
<dbReference type="RefSeq" id="WP_115362505.1">
    <property type="nucleotide sequence ID" value="NZ_QDKL01000003.1"/>
</dbReference>
<dbReference type="EMBL" id="QDKL01000003">
    <property type="protein sequence ID" value="RZF20565.1"/>
    <property type="molecule type" value="Genomic_DNA"/>
</dbReference>
<keyword evidence="3" id="KW-1185">Reference proteome</keyword>
<name>A0ABY0ID67_9BACT</name>
<accession>A0ABY0ID67</accession>
<reference evidence="3" key="1">
    <citation type="journal article" date="2019" name="Int. J. Syst. Evol. Microbiol.">
        <title>Halobacteriovorax valvorus sp. nov., a novel prokaryotic predator isolated from coastal seawater of China.</title>
        <authorList>
            <person name="Chen M.-X."/>
        </authorList>
    </citation>
    <scope>NUCLEOTIDE SEQUENCE [LARGE SCALE GENOMIC DNA]</scope>
    <source>
        <strain evidence="3">BL9</strain>
    </source>
</reference>
<protein>
    <submittedName>
        <fullName evidence="2">Uncharacterized protein</fullName>
    </submittedName>
</protein>
<proteinExistence type="predicted"/>
<keyword evidence="1" id="KW-0732">Signal</keyword>
<feature type="chain" id="PRO_5046602901" evidence="1">
    <location>
        <begin position="23"/>
        <end position="224"/>
    </location>
</feature>
<evidence type="ECO:0000256" key="1">
    <source>
        <dbReference type="SAM" id="SignalP"/>
    </source>
</evidence>
<gene>
    <name evidence="2" type="ORF">DAY19_11305</name>
</gene>
<evidence type="ECO:0000313" key="3">
    <source>
        <dbReference type="Proteomes" id="UP000443582"/>
    </source>
</evidence>
<organism evidence="2 3">
    <name type="scientific">Halobacteriovorax vibrionivorans</name>
    <dbReference type="NCBI Taxonomy" id="2152716"/>
    <lineage>
        <taxon>Bacteria</taxon>
        <taxon>Pseudomonadati</taxon>
        <taxon>Bdellovibrionota</taxon>
        <taxon>Bacteriovoracia</taxon>
        <taxon>Bacteriovoracales</taxon>
        <taxon>Halobacteriovoraceae</taxon>
        <taxon>Halobacteriovorax</taxon>
    </lineage>
</organism>
<comment type="caution">
    <text evidence="2">The sequence shown here is derived from an EMBL/GenBank/DDBJ whole genome shotgun (WGS) entry which is preliminary data.</text>
</comment>